<name>A0ABV6MUG2_9PSEU</name>
<evidence type="ECO:0000256" key="1">
    <source>
        <dbReference type="SAM" id="MobiDB-lite"/>
    </source>
</evidence>
<keyword evidence="3" id="KW-1185">Reference proteome</keyword>
<dbReference type="InterPro" id="IPR020323">
    <property type="entry name" value="DUF2716"/>
</dbReference>
<dbReference type="EMBL" id="JBHLUD010000005">
    <property type="protein sequence ID" value="MFC0543461.1"/>
    <property type="molecule type" value="Genomic_DNA"/>
</dbReference>
<reference evidence="2 3" key="1">
    <citation type="submission" date="2024-09" db="EMBL/GenBank/DDBJ databases">
        <authorList>
            <person name="Sun Q."/>
            <person name="Mori K."/>
        </authorList>
    </citation>
    <scope>NUCLEOTIDE SEQUENCE [LARGE SCALE GENOMIC DNA]</scope>
    <source>
        <strain evidence="2 3">TBRC 1432</strain>
    </source>
</reference>
<dbReference type="RefSeq" id="WP_379794128.1">
    <property type="nucleotide sequence ID" value="NZ_JBHLUD010000005.1"/>
</dbReference>
<protein>
    <submittedName>
        <fullName evidence="2">DUF2716 domain-containing protein</fullName>
    </submittedName>
</protein>
<proteinExistence type="predicted"/>
<dbReference type="Proteomes" id="UP001589810">
    <property type="component" value="Unassembled WGS sequence"/>
</dbReference>
<dbReference type="Pfam" id="PF10898">
    <property type="entry name" value="DUF2716"/>
    <property type="match status" value="1"/>
</dbReference>
<gene>
    <name evidence="2" type="ORF">ACFFH7_18315</name>
</gene>
<feature type="compositionally biased region" description="Low complexity" evidence="1">
    <location>
        <begin position="161"/>
        <end position="177"/>
    </location>
</feature>
<comment type="caution">
    <text evidence="2">The sequence shown here is derived from an EMBL/GenBank/DDBJ whole genome shotgun (WGS) entry which is preliminary data.</text>
</comment>
<evidence type="ECO:0000313" key="3">
    <source>
        <dbReference type="Proteomes" id="UP001589810"/>
    </source>
</evidence>
<accession>A0ABV6MUG2</accession>
<organism evidence="2 3">
    <name type="scientific">Kutzneria chonburiensis</name>
    <dbReference type="NCBI Taxonomy" id="1483604"/>
    <lineage>
        <taxon>Bacteria</taxon>
        <taxon>Bacillati</taxon>
        <taxon>Actinomycetota</taxon>
        <taxon>Actinomycetes</taxon>
        <taxon>Pseudonocardiales</taxon>
        <taxon>Pseudonocardiaceae</taxon>
        <taxon>Kutzneria</taxon>
    </lineage>
</organism>
<sequence length="177" mass="20289">MPEFAWVELDWDTRYELIRQFKEDFAVSWDERGYVEPAPSLTYRLPEIESRQPFAQLVNDVLRACVEDWDSVFHHIELHWPGQYRPHRVDDITELKDWERSHYPDRHHLLGFVGRDHGFGVFAQHWNRTACFFGAAAVDAVQRLNRGVLTELVRAKGVPGGAPRAGRAGGRAAAGPA</sequence>
<evidence type="ECO:0000313" key="2">
    <source>
        <dbReference type="EMBL" id="MFC0543461.1"/>
    </source>
</evidence>
<feature type="region of interest" description="Disordered" evidence="1">
    <location>
        <begin position="158"/>
        <end position="177"/>
    </location>
</feature>